<feature type="domain" description="Cytochrome c" evidence="11">
    <location>
        <begin position="183"/>
        <end position="303"/>
    </location>
</feature>
<dbReference type="GO" id="GO:0046872">
    <property type="term" value="F:metal ion binding"/>
    <property type="evidence" value="ECO:0007669"/>
    <property type="project" value="UniProtKB-KW"/>
</dbReference>
<dbReference type="SUPFAM" id="SSF46626">
    <property type="entry name" value="Cytochrome c"/>
    <property type="match status" value="2"/>
</dbReference>
<evidence type="ECO:0000256" key="3">
    <source>
        <dbReference type="ARBA" id="ARBA00022723"/>
    </source>
</evidence>
<keyword evidence="13" id="KW-1185">Reference proteome</keyword>
<feature type="binding site" description="covalent" evidence="8">
    <location>
        <position position="58"/>
    </location>
    <ligand>
        <name>heme c</name>
        <dbReference type="ChEBI" id="CHEBI:61717"/>
        <label>1</label>
    </ligand>
</feature>
<dbReference type="Pfam" id="PF03150">
    <property type="entry name" value="CCP_MauG"/>
    <property type="match status" value="1"/>
</dbReference>
<gene>
    <name evidence="12" type="ORF">TW77_05940</name>
</gene>
<dbReference type="InterPro" id="IPR026259">
    <property type="entry name" value="MauG/Cytc_peroxidase"/>
</dbReference>
<dbReference type="PROSITE" id="PS51007">
    <property type="entry name" value="CYTC"/>
    <property type="match status" value="2"/>
</dbReference>
<dbReference type="GO" id="GO:0004130">
    <property type="term" value="F:cytochrome-c peroxidase activity"/>
    <property type="evidence" value="ECO:0007669"/>
    <property type="project" value="TreeGrafter"/>
</dbReference>
<evidence type="ECO:0000313" key="13">
    <source>
        <dbReference type="Proteomes" id="UP000033452"/>
    </source>
</evidence>
<dbReference type="GO" id="GO:0020037">
    <property type="term" value="F:heme binding"/>
    <property type="evidence" value="ECO:0007669"/>
    <property type="project" value="InterPro"/>
</dbReference>
<evidence type="ECO:0000256" key="9">
    <source>
        <dbReference type="PIRSR" id="PIRSR000294-2"/>
    </source>
</evidence>
<feature type="binding site" description="axial binding residue" evidence="9">
    <location>
        <position position="59"/>
    </location>
    <ligand>
        <name>heme c</name>
        <dbReference type="ChEBI" id="CHEBI:61717"/>
        <label>1</label>
    </ligand>
    <ligandPart>
        <name>Fe</name>
        <dbReference type="ChEBI" id="CHEBI:18248"/>
    </ligandPart>
</feature>
<feature type="chain" id="PRO_5002476220" evidence="10">
    <location>
        <begin position="19"/>
        <end position="311"/>
    </location>
</feature>
<evidence type="ECO:0000256" key="2">
    <source>
        <dbReference type="ARBA" id="ARBA00022617"/>
    </source>
</evidence>
<dbReference type="InterPro" id="IPR004852">
    <property type="entry name" value="Di-haem_cyt_c_peroxidsae"/>
</dbReference>
<keyword evidence="6" id="KW-0560">Oxidoreductase</keyword>
<comment type="PTM">
    <text evidence="8">Binds 2 heme groups per subunit.</text>
</comment>
<dbReference type="Proteomes" id="UP000033452">
    <property type="component" value="Unassembled WGS sequence"/>
</dbReference>
<evidence type="ECO:0000259" key="11">
    <source>
        <dbReference type="PROSITE" id="PS51007"/>
    </source>
</evidence>
<feature type="binding site" description="axial binding residue" evidence="9">
    <location>
        <position position="201"/>
    </location>
    <ligand>
        <name>heme c</name>
        <dbReference type="ChEBI" id="CHEBI:61717"/>
        <label>2</label>
    </ligand>
    <ligandPart>
        <name>Fe</name>
        <dbReference type="ChEBI" id="CHEBI:18248"/>
    </ligandPart>
</feature>
<evidence type="ECO:0000256" key="6">
    <source>
        <dbReference type="ARBA" id="ARBA00023002"/>
    </source>
</evidence>
<evidence type="ECO:0000256" key="1">
    <source>
        <dbReference type="ARBA" id="ARBA00004418"/>
    </source>
</evidence>
<name>A0A0F4QVT5_9GAMM</name>
<evidence type="ECO:0000313" key="12">
    <source>
        <dbReference type="EMBL" id="KJZ11419.1"/>
    </source>
</evidence>
<protein>
    <submittedName>
        <fullName evidence="12">Cytochrome C peroxidase</fullName>
    </submittedName>
</protein>
<sequence>MILRFLIWALLSSSVCIAAEPILPLHSVATDERKVALGRQLFFDTRLSRSNEVSCASCHQLATHGADKVPRSKGVAGRLGDVRAPTVYNSVFNIRQAWDGKAIDLKAQVTLPVENPKEFATTWPELIATLNEDKSFVSAFEQVYKGGLSSDAISDAIAHYERSLITLNAPFDLWLQGKGPLSEQAQEGYHLFKYYGCINCHQGKNVGGNMFAKMGTFGDYFGDRGTPIEPADYGRYNVTKREADKFTFKVPGLRLAARQAYFFHDGSEQSLEGAIDTMARYQLGRSLSKAELAAIAAFLESLVGHHQEMTP</sequence>
<keyword evidence="2 8" id="KW-0349">Heme</keyword>
<evidence type="ECO:0000256" key="8">
    <source>
        <dbReference type="PIRSR" id="PIRSR000294-1"/>
    </source>
</evidence>
<dbReference type="InterPro" id="IPR051395">
    <property type="entry name" value="Cytochrome_c_Peroxidase/MauG"/>
</dbReference>
<dbReference type="PIRSF" id="PIRSF000294">
    <property type="entry name" value="Cytochrome-c_peroxidase"/>
    <property type="match status" value="1"/>
</dbReference>
<comment type="subcellular location">
    <subcellularLocation>
        <location evidence="1">Periplasm</location>
    </subcellularLocation>
</comment>
<keyword evidence="7 9" id="KW-0408">Iron</keyword>
<keyword evidence="3 9" id="KW-0479">Metal-binding</keyword>
<accession>A0A0F4QVT5</accession>
<dbReference type="PANTHER" id="PTHR30600">
    <property type="entry name" value="CYTOCHROME C PEROXIDASE-RELATED"/>
    <property type="match status" value="1"/>
</dbReference>
<feature type="binding site" description="covalent" evidence="8">
    <location>
        <position position="200"/>
    </location>
    <ligand>
        <name>heme c</name>
        <dbReference type="ChEBI" id="CHEBI:61717"/>
        <label>2</label>
    </ligand>
</feature>
<reference evidence="12 13" key="1">
    <citation type="journal article" date="2015" name="BMC Genomics">
        <title>Genome mining reveals unlocked bioactive potential of marine Gram-negative bacteria.</title>
        <authorList>
            <person name="Machado H."/>
            <person name="Sonnenschein E.C."/>
            <person name="Melchiorsen J."/>
            <person name="Gram L."/>
        </authorList>
    </citation>
    <scope>NUCLEOTIDE SEQUENCE [LARGE SCALE GENOMIC DNA]</scope>
    <source>
        <strain evidence="12 13">S2471</strain>
    </source>
</reference>
<dbReference type="EMBL" id="JXYA01000010">
    <property type="protein sequence ID" value="KJZ11419.1"/>
    <property type="molecule type" value="Genomic_DNA"/>
</dbReference>
<evidence type="ECO:0000256" key="10">
    <source>
        <dbReference type="SAM" id="SignalP"/>
    </source>
</evidence>
<feature type="signal peptide" evidence="10">
    <location>
        <begin position="1"/>
        <end position="18"/>
    </location>
</feature>
<dbReference type="AlphaFoldDB" id="A0A0F4QVT5"/>
<evidence type="ECO:0000256" key="5">
    <source>
        <dbReference type="ARBA" id="ARBA00022764"/>
    </source>
</evidence>
<proteinExistence type="predicted"/>
<dbReference type="InterPro" id="IPR009056">
    <property type="entry name" value="Cyt_c-like_dom"/>
</dbReference>
<organism evidence="12 13">
    <name type="scientific">Pseudoalteromonas rubra</name>
    <dbReference type="NCBI Taxonomy" id="43658"/>
    <lineage>
        <taxon>Bacteria</taxon>
        <taxon>Pseudomonadati</taxon>
        <taxon>Pseudomonadota</taxon>
        <taxon>Gammaproteobacteria</taxon>
        <taxon>Alteromonadales</taxon>
        <taxon>Pseudoalteromonadaceae</taxon>
        <taxon>Pseudoalteromonas</taxon>
    </lineage>
</organism>
<keyword evidence="5" id="KW-0574">Periplasm</keyword>
<dbReference type="PANTHER" id="PTHR30600:SF7">
    <property type="entry name" value="CYTOCHROME C PEROXIDASE-RELATED"/>
    <property type="match status" value="1"/>
</dbReference>
<dbReference type="InterPro" id="IPR036909">
    <property type="entry name" value="Cyt_c-like_dom_sf"/>
</dbReference>
<comment type="caution">
    <text evidence="12">The sequence shown here is derived from an EMBL/GenBank/DDBJ whole genome shotgun (WGS) entry which is preliminary data.</text>
</comment>
<comment type="cofactor">
    <cofactor evidence="8">
        <name>heme</name>
        <dbReference type="ChEBI" id="CHEBI:30413"/>
    </cofactor>
    <text evidence="8">Binds 2 heme groups.</text>
</comment>
<feature type="binding site" description="covalent" evidence="8">
    <location>
        <position position="197"/>
    </location>
    <ligand>
        <name>heme c</name>
        <dbReference type="ChEBI" id="CHEBI:61717"/>
        <label>2</label>
    </ligand>
</feature>
<feature type="binding site" description="covalent" evidence="8">
    <location>
        <position position="55"/>
    </location>
    <ligand>
        <name>heme c</name>
        <dbReference type="ChEBI" id="CHEBI:61717"/>
        <label>1</label>
    </ligand>
</feature>
<keyword evidence="12" id="KW-0575">Peroxidase</keyword>
<feature type="domain" description="Cytochrome c" evidence="11">
    <location>
        <begin position="33"/>
        <end position="164"/>
    </location>
</feature>
<dbReference type="Gene3D" id="1.10.760.10">
    <property type="entry name" value="Cytochrome c-like domain"/>
    <property type="match status" value="2"/>
</dbReference>
<evidence type="ECO:0000256" key="4">
    <source>
        <dbReference type="ARBA" id="ARBA00022729"/>
    </source>
</evidence>
<dbReference type="GO" id="GO:0042597">
    <property type="term" value="C:periplasmic space"/>
    <property type="evidence" value="ECO:0007669"/>
    <property type="project" value="UniProtKB-SubCell"/>
</dbReference>
<evidence type="ECO:0000256" key="7">
    <source>
        <dbReference type="ARBA" id="ARBA00023004"/>
    </source>
</evidence>
<feature type="binding site" description="axial binding residue" evidence="9">
    <location>
        <position position="278"/>
    </location>
    <ligand>
        <name>heme c</name>
        <dbReference type="ChEBI" id="CHEBI:61717"/>
        <label>2</label>
    </ligand>
    <ligandPart>
        <name>Fe</name>
        <dbReference type="ChEBI" id="CHEBI:18248"/>
    </ligandPart>
</feature>
<dbReference type="PATRIC" id="fig|43658.5.peg.1242"/>
<dbReference type="OrthoDB" id="9805202at2"/>
<keyword evidence="4 10" id="KW-0732">Signal</keyword>
<dbReference type="GO" id="GO:0009055">
    <property type="term" value="F:electron transfer activity"/>
    <property type="evidence" value="ECO:0007669"/>
    <property type="project" value="InterPro"/>
</dbReference>